<dbReference type="PANTHER" id="PTHR10555">
    <property type="entry name" value="SORTING NEXIN"/>
    <property type="match status" value="1"/>
</dbReference>
<feature type="domain" description="PX" evidence="2">
    <location>
        <begin position="760"/>
        <end position="968"/>
    </location>
</feature>
<feature type="region of interest" description="Disordered" evidence="1">
    <location>
        <begin position="505"/>
        <end position="574"/>
    </location>
</feature>
<feature type="region of interest" description="Disordered" evidence="1">
    <location>
        <begin position="381"/>
        <end position="487"/>
    </location>
</feature>
<feature type="region of interest" description="Disordered" evidence="1">
    <location>
        <begin position="252"/>
        <end position="332"/>
    </location>
</feature>
<feature type="compositionally biased region" description="Polar residues" evidence="1">
    <location>
        <begin position="173"/>
        <end position="186"/>
    </location>
</feature>
<dbReference type="SMART" id="SM00312">
    <property type="entry name" value="PX"/>
    <property type="match status" value="1"/>
</dbReference>
<organism evidence="3 4">
    <name type="scientific">Entomortierella parvispora</name>
    <dbReference type="NCBI Taxonomy" id="205924"/>
    <lineage>
        <taxon>Eukaryota</taxon>
        <taxon>Fungi</taxon>
        <taxon>Fungi incertae sedis</taxon>
        <taxon>Mucoromycota</taxon>
        <taxon>Mortierellomycotina</taxon>
        <taxon>Mortierellomycetes</taxon>
        <taxon>Mortierellales</taxon>
        <taxon>Mortierellaceae</taxon>
        <taxon>Entomortierella</taxon>
    </lineage>
</organism>
<reference evidence="3" key="2">
    <citation type="journal article" date="2022" name="Microbiol. Resour. Announc.">
        <title>Whole-Genome Sequence of Entomortierella parvispora E1425, a Mucoromycotan Fungus Associated with Burkholderiaceae-Related Endosymbiotic Bacteria.</title>
        <authorList>
            <person name="Herlambang A."/>
            <person name="Guo Y."/>
            <person name="Takashima Y."/>
            <person name="Narisawa K."/>
            <person name="Ohta H."/>
            <person name="Nishizawa T."/>
        </authorList>
    </citation>
    <scope>NUCLEOTIDE SEQUENCE</scope>
    <source>
        <strain evidence="3">E1425</strain>
    </source>
</reference>
<dbReference type="GO" id="GO:0005768">
    <property type="term" value="C:endosome"/>
    <property type="evidence" value="ECO:0007669"/>
    <property type="project" value="TreeGrafter"/>
</dbReference>
<keyword evidence="4" id="KW-1185">Reference proteome</keyword>
<evidence type="ECO:0000259" key="2">
    <source>
        <dbReference type="PROSITE" id="PS50195"/>
    </source>
</evidence>
<feature type="region of interest" description="Disordered" evidence="1">
    <location>
        <begin position="817"/>
        <end position="913"/>
    </location>
</feature>
<dbReference type="SUPFAM" id="SSF64268">
    <property type="entry name" value="PX domain"/>
    <property type="match status" value="2"/>
</dbReference>
<dbReference type="Gene3D" id="3.30.1520.10">
    <property type="entry name" value="Phox-like domain"/>
    <property type="match status" value="1"/>
</dbReference>
<dbReference type="AlphaFoldDB" id="A0A9P3HC27"/>
<dbReference type="EMBL" id="BQFW01000008">
    <property type="protein sequence ID" value="GJJ73775.1"/>
    <property type="molecule type" value="Genomic_DNA"/>
</dbReference>
<dbReference type="PANTHER" id="PTHR10555:SF170">
    <property type="entry name" value="FI18122P1"/>
    <property type="match status" value="1"/>
</dbReference>
<feature type="region of interest" description="Disordered" evidence="1">
    <location>
        <begin position="203"/>
        <end position="226"/>
    </location>
</feature>
<feature type="compositionally biased region" description="Low complexity" evidence="1">
    <location>
        <begin position="207"/>
        <end position="218"/>
    </location>
</feature>
<dbReference type="InterPro" id="IPR001683">
    <property type="entry name" value="PX_dom"/>
</dbReference>
<feature type="compositionally biased region" description="Low complexity" evidence="1">
    <location>
        <begin position="619"/>
        <end position="628"/>
    </location>
</feature>
<dbReference type="InterPro" id="IPR036871">
    <property type="entry name" value="PX_dom_sf"/>
</dbReference>
<proteinExistence type="predicted"/>
<reference evidence="3" key="1">
    <citation type="submission" date="2021-11" db="EMBL/GenBank/DDBJ databases">
        <authorList>
            <person name="Herlambang A."/>
            <person name="Guo Y."/>
            <person name="Takashima Y."/>
            <person name="Nishizawa T."/>
        </authorList>
    </citation>
    <scope>NUCLEOTIDE SEQUENCE</scope>
    <source>
        <strain evidence="3">E1425</strain>
    </source>
</reference>
<evidence type="ECO:0000256" key="1">
    <source>
        <dbReference type="SAM" id="MobiDB-lite"/>
    </source>
</evidence>
<feature type="region of interest" description="Disordered" evidence="1">
    <location>
        <begin position="676"/>
        <end position="731"/>
    </location>
</feature>
<dbReference type="GO" id="GO:0035091">
    <property type="term" value="F:phosphatidylinositol binding"/>
    <property type="evidence" value="ECO:0007669"/>
    <property type="project" value="InterPro"/>
</dbReference>
<comment type="caution">
    <text evidence="3">The sequence shown here is derived from an EMBL/GenBank/DDBJ whole genome shotgun (WGS) entry which is preliminary data.</text>
</comment>
<sequence>MGVDLRTSARDLLTLAQKASTLLQRKSDRILAEIEDADVSLTPDVEAVRSEQCQQAIDLRRSIWETSKRLKGALEHVEDIEDEDEPRILREPMEELQKLVREALSIASDPEARALLQSNKKVPKGGSLAMSASRPDPSRSLPIPAGVGSGSGPLRPGTPPITGSVHRHPLGLFSTSPKFTAQSPFSSPGRATATRLSMLTDMTANDPLSSPLASPTPTQKSPETVVKPTLTSTLTSVSDGPLSIATTIAVPSKPVAKSTQPDHSLNSAATSSSLSSAASLSTPISSPLDAPFSSPTANSTFKSRRSVEQERTASPRTETLPSPPQQRRVPRGLFSASTILQESRTMEQNPASHSETSAPWLIRNIGGYSTAVAEESIASLQSTPAHAHAPSAAVGGKEESTMVREATSTPPPPQAESSLSELRSPASPKLHRTQAKPTPIQITSPVARHTPKSRTRPDESEEEISQLARDLDKAMNPTPTEPVPQPYFLQGKGLLQRIPSQVSMDDGLLNEGEGNNQPSEESEEFEGQDNLQRGSGSLRRQRSRRFRLARSRSRNRSRTRGEARNKPALTPIDIGCSSSLASSAWPFDRPPPPLLSVNALEHQRQGRSRSRSRSRSRRPSPSSQSQRQTSAGPHLPFADSVTIGNPIRIGRGIGSFTVYTVALTLCDPTKDVTAASNARDQDWQQQQRQPESLESSQRRLVDFANGANSAHAGHVTDPLGVERSEPKPPSMASLMMTRSLSFPGLGPSAERLLMDIQPLPESQLVSTGTSAAPLGRGDSSGYSNGAPPMAKRVIQVRKRYSDFVTLRSQLVETFEDRRQSRGVNGGNYQQSRRRRLFSASTSNTPSSFGTLDQPRHHPARTQSLGSTYQEDDEDDEEGDHVDGHDSEDENNTRSLAPGATRGTLATPQNSIIRGLPKLPPKRVVGKFRPAFVEKRRRELEYFLEWVVAHPIMGDCPVVVQWFLGPSHV</sequence>
<feature type="region of interest" description="Disordered" evidence="1">
    <location>
        <begin position="592"/>
        <end position="640"/>
    </location>
</feature>
<name>A0A9P3HC27_9FUNG</name>
<dbReference type="PROSITE" id="PS50195">
    <property type="entry name" value="PX"/>
    <property type="match status" value="1"/>
</dbReference>
<evidence type="ECO:0000313" key="4">
    <source>
        <dbReference type="Proteomes" id="UP000827284"/>
    </source>
</evidence>
<dbReference type="Pfam" id="PF00787">
    <property type="entry name" value="PX"/>
    <property type="match status" value="1"/>
</dbReference>
<dbReference type="Proteomes" id="UP000827284">
    <property type="component" value="Unassembled WGS sequence"/>
</dbReference>
<gene>
    <name evidence="3" type="ORF">EMPS_06133</name>
</gene>
<feature type="region of interest" description="Disordered" evidence="1">
    <location>
        <begin position="117"/>
        <end position="191"/>
    </location>
</feature>
<feature type="compositionally biased region" description="Low complexity" evidence="1">
    <location>
        <begin position="264"/>
        <end position="288"/>
    </location>
</feature>
<feature type="compositionally biased region" description="Basic residues" evidence="1">
    <location>
        <begin position="605"/>
        <end position="618"/>
    </location>
</feature>
<protein>
    <recommendedName>
        <fullName evidence="2">PX domain-containing protein</fullName>
    </recommendedName>
</protein>
<accession>A0A9P3HC27</accession>
<evidence type="ECO:0000313" key="3">
    <source>
        <dbReference type="EMBL" id="GJJ73775.1"/>
    </source>
</evidence>
<feature type="compositionally biased region" description="Low complexity" evidence="1">
    <location>
        <begin position="382"/>
        <end position="393"/>
    </location>
</feature>
<feature type="compositionally biased region" description="Polar residues" evidence="1">
    <location>
        <begin position="838"/>
        <end position="850"/>
    </location>
</feature>
<feature type="compositionally biased region" description="Basic residues" evidence="1">
    <location>
        <begin position="539"/>
        <end position="558"/>
    </location>
</feature>
<feature type="region of interest" description="Disordered" evidence="1">
    <location>
        <begin position="766"/>
        <end position="786"/>
    </location>
</feature>
<dbReference type="OrthoDB" id="10254720at2759"/>
<feature type="compositionally biased region" description="Acidic residues" evidence="1">
    <location>
        <begin position="869"/>
        <end position="889"/>
    </location>
</feature>